<evidence type="ECO:0000313" key="1">
    <source>
        <dbReference type="EMBL" id="POM68657.1"/>
    </source>
</evidence>
<feature type="non-terminal residue" evidence="1">
    <location>
        <position position="249"/>
    </location>
</feature>
<dbReference type="EMBL" id="NCKW01008102">
    <property type="protein sequence ID" value="POM68657.1"/>
    <property type="molecule type" value="Genomic_DNA"/>
</dbReference>
<accession>A0A2P4XT16</accession>
<sequence>MRLARKRNSIFLAAAELTAQQSPIDNKVSDVRMASYNQSPIDNKVSDVRMASYNVCDVDGNVLPDLVLRLSCATKRDMNSDKDLFNTSFFGVSQVAPKAKGKVWSTVDECAEVTSRKINCYELLRFDRPEDRDNYQRRMYGSTFVPQYLRGRATLIIRNARFERKSTGIRFNQDRDREEFAASLRKRYSFEKTVPRCEIPRENWQKLMRNQPGFVYLHYNNREDAERAARVFRDDDGNPLELKTENKLR</sequence>
<dbReference type="Proteomes" id="UP000237271">
    <property type="component" value="Unassembled WGS sequence"/>
</dbReference>
<protein>
    <submittedName>
        <fullName evidence="1">Uncharacterized protein</fullName>
    </submittedName>
</protein>
<keyword evidence="2" id="KW-1185">Reference proteome</keyword>
<gene>
    <name evidence="1" type="ORF">PHPALM_15158</name>
</gene>
<proteinExistence type="predicted"/>
<name>A0A2P4XT16_9STRA</name>
<comment type="caution">
    <text evidence="1">The sequence shown here is derived from an EMBL/GenBank/DDBJ whole genome shotgun (WGS) entry which is preliminary data.</text>
</comment>
<dbReference type="AlphaFoldDB" id="A0A2P4XT16"/>
<dbReference type="OrthoDB" id="113900at2759"/>
<evidence type="ECO:0000313" key="2">
    <source>
        <dbReference type="Proteomes" id="UP000237271"/>
    </source>
</evidence>
<organism evidence="1 2">
    <name type="scientific">Phytophthora palmivora</name>
    <dbReference type="NCBI Taxonomy" id="4796"/>
    <lineage>
        <taxon>Eukaryota</taxon>
        <taxon>Sar</taxon>
        <taxon>Stramenopiles</taxon>
        <taxon>Oomycota</taxon>
        <taxon>Peronosporomycetes</taxon>
        <taxon>Peronosporales</taxon>
        <taxon>Peronosporaceae</taxon>
        <taxon>Phytophthora</taxon>
    </lineage>
</organism>
<reference evidence="1 2" key="1">
    <citation type="journal article" date="2017" name="Genome Biol. Evol.">
        <title>Phytophthora megakarya and P. palmivora, closely related causal agents of cacao black pod rot, underwent increases in genome sizes and gene numbers by different mechanisms.</title>
        <authorList>
            <person name="Ali S.S."/>
            <person name="Shao J."/>
            <person name="Lary D.J."/>
            <person name="Kronmiller B."/>
            <person name="Shen D."/>
            <person name="Strem M.D."/>
            <person name="Amoako-Attah I."/>
            <person name="Akrofi A.Y."/>
            <person name="Begoude B.A."/>
            <person name="Ten Hoopen G.M."/>
            <person name="Coulibaly K."/>
            <person name="Kebe B.I."/>
            <person name="Melnick R.L."/>
            <person name="Guiltinan M.J."/>
            <person name="Tyler B.M."/>
            <person name="Meinhardt L.W."/>
            <person name="Bailey B.A."/>
        </authorList>
    </citation>
    <scope>NUCLEOTIDE SEQUENCE [LARGE SCALE GENOMIC DNA]</scope>
    <source>
        <strain evidence="2">sbr112.9</strain>
    </source>
</reference>